<dbReference type="Pfam" id="PF04138">
    <property type="entry name" value="GtrA_DPMS_TM"/>
    <property type="match status" value="1"/>
</dbReference>
<dbReference type="PANTHER" id="PTHR38459">
    <property type="entry name" value="PROPHAGE BACTOPRENOL-LINKED GLUCOSE TRANSLOCASE HOMOLOG"/>
    <property type="match status" value="1"/>
</dbReference>
<dbReference type="RefSeq" id="WP_236707210.1">
    <property type="nucleotide sequence ID" value="NZ_JQBS01000035.1"/>
</dbReference>
<evidence type="ECO:0000256" key="2">
    <source>
        <dbReference type="ARBA" id="ARBA00009399"/>
    </source>
</evidence>
<keyword evidence="9" id="KW-1185">Reference proteome</keyword>
<dbReference type="InterPro" id="IPR051401">
    <property type="entry name" value="GtrA_CellWall_Glycosyl"/>
</dbReference>
<evidence type="ECO:0000256" key="4">
    <source>
        <dbReference type="ARBA" id="ARBA00022989"/>
    </source>
</evidence>
<keyword evidence="4 6" id="KW-1133">Transmembrane helix</keyword>
<dbReference type="eggNOG" id="COG2246">
    <property type="taxonomic scope" value="Bacteria"/>
</dbReference>
<dbReference type="AlphaFoldDB" id="A0A0R2HQE0"/>
<organism evidence="8 9">
    <name type="scientific">Carnobacterium divergens DSM 20623</name>
    <dbReference type="NCBI Taxonomy" id="1449336"/>
    <lineage>
        <taxon>Bacteria</taxon>
        <taxon>Bacillati</taxon>
        <taxon>Bacillota</taxon>
        <taxon>Bacilli</taxon>
        <taxon>Lactobacillales</taxon>
        <taxon>Carnobacteriaceae</taxon>
        <taxon>Carnobacterium</taxon>
    </lineage>
</organism>
<evidence type="ECO:0000256" key="6">
    <source>
        <dbReference type="SAM" id="Phobius"/>
    </source>
</evidence>
<evidence type="ECO:0000256" key="3">
    <source>
        <dbReference type="ARBA" id="ARBA00022692"/>
    </source>
</evidence>
<proteinExistence type="inferred from homology"/>
<dbReference type="Proteomes" id="UP000051658">
    <property type="component" value="Unassembled WGS sequence"/>
</dbReference>
<protein>
    <recommendedName>
        <fullName evidence="7">GtrA/DPMS transmembrane domain-containing protein</fullName>
    </recommendedName>
</protein>
<evidence type="ECO:0000313" key="8">
    <source>
        <dbReference type="EMBL" id="KRN54856.1"/>
    </source>
</evidence>
<keyword evidence="5 6" id="KW-0472">Membrane</keyword>
<dbReference type="InterPro" id="IPR007267">
    <property type="entry name" value="GtrA_DPMS_TM"/>
</dbReference>
<feature type="transmembrane region" description="Helical" evidence="6">
    <location>
        <begin position="21"/>
        <end position="39"/>
    </location>
</feature>
<sequence>MIRLRAKIRSLREEYHEFLRYFFWGLIGTGLNIGLYELFIRILPIHYLVINFIVWFITVLFGYYTNRKFVFKRLAKPLPETLIEAGRFVGFRVVSGIADTGTMWLFFSLLGFNEVLAKLIANIIASLINYFTSKLVVFKRPNRSMEDIKISLNK</sequence>
<name>A0A0R2HQE0_CARDV</name>
<keyword evidence="3 6" id="KW-0812">Transmembrane</keyword>
<dbReference type="PATRIC" id="fig|1449336.4.peg.2486"/>
<feature type="transmembrane region" description="Helical" evidence="6">
    <location>
        <begin position="45"/>
        <end position="64"/>
    </location>
</feature>
<dbReference type="GO" id="GO:0005886">
    <property type="term" value="C:plasma membrane"/>
    <property type="evidence" value="ECO:0007669"/>
    <property type="project" value="TreeGrafter"/>
</dbReference>
<feature type="domain" description="GtrA/DPMS transmembrane" evidence="7">
    <location>
        <begin position="20"/>
        <end position="138"/>
    </location>
</feature>
<evidence type="ECO:0000259" key="7">
    <source>
        <dbReference type="Pfam" id="PF04138"/>
    </source>
</evidence>
<dbReference type="EMBL" id="JQBS01000035">
    <property type="protein sequence ID" value="KRN54856.1"/>
    <property type="molecule type" value="Genomic_DNA"/>
</dbReference>
<comment type="similarity">
    <text evidence="2">Belongs to the GtrA family.</text>
</comment>
<evidence type="ECO:0000256" key="1">
    <source>
        <dbReference type="ARBA" id="ARBA00004141"/>
    </source>
</evidence>
<reference evidence="8 9" key="1">
    <citation type="journal article" date="2015" name="Genome Announc.">
        <title>Expanding the biotechnology potential of lactobacilli through comparative genomics of 213 strains and associated genera.</title>
        <authorList>
            <person name="Sun Z."/>
            <person name="Harris H.M."/>
            <person name="McCann A."/>
            <person name="Guo C."/>
            <person name="Argimon S."/>
            <person name="Zhang W."/>
            <person name="Yang X."/>
            <person name="Jeffery I.B."/>
            <person name="Cooney J.C."/>
            <person name="Kagawa T.F."/>
            <person name="Liu W."/>
            <person name="Song Y."/>
            <person name="Salvetti E."/>
            <person name="Wrobel A."/>
            <person name="Rasinkangas P."/>
            <person name="Parkhill J."/>
            <person name="Rea M.C."/>
            <person name="O'Sullivan O."/>
            <person name="Ritari J."/>
            <person name="Douillard F.P."/>
            <person name="Paul Ross R."/>
            <person name="Yang R."/>
            <person name="Briner A.E."/>
            <person name="Felis G.E."/>
            <person name="de Vos W.M."/>
            <person name="Barrangou R."/>
            <person name="Klaenhammer T.R."/>
            <person name="Caufield P.W."/>
            <person name="Cui Y."/>
            <person name="Zhang H."/>
            <person name="O'Toole P.W."/>
        </authorList>
    </citation>
    <scope>NUCLEOTIDE SEQUENCE [LARGE SCALE GENOMIC DNA]</scope>
    <source>
        <strain evidence="8 9">DSM 20623</strain>
    </source>
</reference>
<feature type="transmembrane region" description="Helical" evidence="6">
    <location>
        <begin position="119"/>
        <end position="137"/>
    </location>
</feature>
<accession>A0A0R2HQE0</accession>
<dbReference type="GeneID" id="89589432"/>
<feature type="transmembrane region" description="Helical" evidence="6">
    <location>
        <begin position="85"/>
        <end position="107"/>
    </location>
</feature>
<gene>
    <name evidence="8" type="ORF">IV74_GL002448</name>
</gene>
<evidence type="ECO:0000313" key="9">
    <source>
        <dbReference type="Proteomes" id="UP000051658"/>
    </source>
</evidence>
<evidence type="ECO:0000256" key="5">
    <source>
        <dbReference type="ARBA" id="ARBA00023136"/>
    </source>
</evidence>
<comment type="subcellular location">
    <subcellularLocation>
        <location evidence="1">Membrane</location>
        <topology evidence="1">Multi-pass membrane protein</topology>
    </subcellularLocation>
</comment>
<dbReference type="GO" id="GO:0000271">
    <property type="term" value="P:polysaccharide biosynthetic process"/>
    <property type="evidence" value="ECO:0007669"/>
    <property type="project" value="InterPro"/>
</dbReference>
<comment type="caution">
    <text evidence="8">The sequence shown here is derived from an EMBL/GenBank/DDBJ whole genome shotgun (WGS) entry which is preliminary data.</text>
</comment>
<dbReference type="PANTHER" id="PTHR38459:SF5">
    <property type="entry name" value="CELL WALL TEICHOIC ACID GLYCOSYLATION PROTEIN GTCA"/>
    <property type="match status" value="1"/>
</dbReference>